<name>A0A1I1EIJ5_BREAD</name>
<evidence type="ECO:0000313" key="1">
    <source>
        <dbReference type="EMBL" id="SFB84773.1"/>
    </source>
</evidence>
<dbReference type="STRING" id="34097.SAMN02745150_01049"/>
<organism evidence="1 2">
    <name type="scientific">Brevinema andersonii</name>
    <dbReference type="NCBI Taxonomy" id="34097"/>
    <lineage>
        <taxon>Bacteria</taxon>
        <taxon>Pseudomonadati</taxon>
        <taxon>Spirochaetota</taxon>
        <taxon>Spirochaetia</taxon>
        <taxon>Brevinematales</taxon>
        <taxon>Brevinemataceae</taxon>
        <taxon>Brevinema</taxon>
    </lineage>
</organism>
<reference evidence="2" key="1">
    <citation type="submission" date="2016-10" db="EMBL/GenBank/DDBJ databases">
        <authorList>
            <person name="Varghese N."/>
            <person name="Submissions S."/>
        </authorList>
    </citation>
    <scope>NUCLEOTIDE SEQUENCE [LARGE SCALE GENOMIC DNA]</scope>
    <source>
        <strain evidence="2">ATCC 43811</strain>
    </source>
</reference>
<evidence type="ECO:0000313" key="2">
    <source>
        <dbReference type="Proteomes" id="UP000240042"/>
    </source>
</evidence>
<sequence>MSESHKCECQNGNTIQKVLNKIIAEDPGISVEELMAKAREFNSCASSHQQKIKDKYYE</sequence>
<dbReference type="EMBL" id="FOKY01000011">
    <property type="protein sequence ID" value="SFB84773.1"/>
    <property type="molecule type" value="Genomic_DNA"/>
</dbReference>
<proteinExistence type="predicted"/>
<dbReference type="RefSeq" id="WP_159428196.1">
    <property type="nucleotide sequence ID" value="NZ_FOKY01000011.1"/>
</dbReference>
<dbReference type="Proteomes" id="UP000240042">
    <property type="component" value="Unassembled WGS sequence"/>
</dbReference>
<gene>
    <name evidence="1" type="ORF">SAMN02745150_01049</name>
</gene>
<keyword evidence="2" id="KW-1185">Reference proteome</keyword>
<dbReference type="AlphaFoldDB" id="A0A1I1EIJ5"/>
<accession>A0A1I1EIJ5</accession>
<protein>
    <submittedName>
        <fullName evidence="1">Uncharacterized protein</fullName>
    </submittedName>
</protein>